<dbReference type="InterPro" id="IPR050482">
    <property type="entry name" value="Sensor_HK_TwoCompSys"/>
</dbReference>
<keyword evidence="8" id="KW-1185">Reference proteome</keyword>
<dbReference type="GO" id="GO:0046983">
    <property type="term" value="F:protein dimerization activity"/>
    <property type="evidence" value="ECO:0007669"/>
    <property type="project" value="InterPro"/>
</dbReference>
<feature type="chain" id="PRO_5026768768" evidence="5">
    <location>
        <begin position="21"/>
        <end position="979"/>
    </location>
</feature>
<evidence type="ECO:0000313" key="8">
    <source>
        <dbReference type="Proteomes" id="UP000472320"/>
    </source>
</evidence>
<dbReference type="CDD" id="cd00146">
    <property type="entry name" value="PKD"/>
    <property type="match status" value="1"/>
</dbReference>
<evidence type="ECO:0000256" key="5">
    <source>
        <dbReference type="SAM" id="SignalP"/>
    </source>
</evidence>
<dbReference type="CDD" id="cd16917">
    <property type="entry name" value="HATPase_UhpB-NarQ-NarX-like"/>
    <property type="match status" value="1"/>
</dbReference>
<gene>
    <name evidence="7" type="ORF">GM658_26350</name>
</gene>
<keyword evidence="5" id="KW-0732">Signal</keyword>
<feature type="non-terminal residue" evidence="7">
    <location>
        <position position="979"/>
    </location>
</feature>
<dbReference type="PANTHER" id="PTHR24421:SF62">
    <property type="entry name" value="SENSORY TRANSDUCTION HISTIDINE KINASE"/>
    <property type="match status" value="1"/>
</dbReference>
<evidence type="ECO:0000259" key="6">
    <source>
        <dbReference type="SMART" id="SM00387"/>
    </source>
</evidence>
<dbReference type="EMBL" id="WNKX01000034">
    <property type="protein sequence ID" value="MTW14141.1"/>
    <property type="molecule type" value="Genomic_DNA"/>
</dbReference>
<dbReference type="InterPro" id="IPR036890">
    <property type="entry name" value="HATPase_C_sf"/>
</dbReference>
<dbReference type="PANTHER" id="PTHR24421">
    <property type="entry name" value="NITRATE/NITRITE SENSOR PROTEIN NARX-RELATED"/>
    <property type="match status" value="1"/>
</dbReference>
<dbReference type="Gene3D" id="2.60.40.10">
    <property type="entry name" value="Immunoglobulins"/>
    <property type="match status" value="1"/>
</dbReference>
<evidence type="ECO:0000256" key="1">
    <source>
        <dbReference type="ARBA" id="ARBA00022679"/>
    </source>
</evidence>
<keyword evidence="4" id="KW-0472">Membrane</keyword>
<keyword evidence="2 7" id="KW-0418">Kinase</keyword>
<dbReference type="Pfam" id="PF02518">
    <property type="entry name" value="HATPase_c"/>
    <property type="match status" value="1"/>
</dbReference>
<dbReference type="Gene3D" id="1.20.5.1930">
    <property type="match status" value="1"/>
</dbReference>
<evidence type="ECO:0000256" key="2">
    <source>
        <dbReference type="ARBA" id="ARBA00022777"/>
    </source>
</evidence>
<evidence type="ECO:0000256" key="3">
    <source>
        <dbReference type="ARBA" id="ARBA00023012"/>
    </source>
</evidence>
<comment type="caution">
    <text evidence="7">The sequence shown here is derived from an EMBL/GenBank/DDBJ whole genome shotgun (WGS) entry which is preliminary data.</text>
</comment>
<protein>
    <submittedName>
        <fullName evidence="7">Histidine kinase</fullName>
    </submittedName>
</protein>
<dbReference type="SMART" id="SM00387">
    <property type="entry name" value="HATPase_c"/>
    <property type="match status" value="1"/>
</dbReference>
<accession>A0A6L6QPW1</accession>
<dbReference type="InterPro" id="IPR011123">
    <property type="entry name" value="Y_Y_Y"/>
</dbReference>
<dbReference type="Gene3D" id="3.30.565.10">
    <property type="entry name" value="Histidine kinase-like ATPase, C-terminal domain"/>
    <property type="match status" value="1"/>
</dbReference>
<organism evidence="7 8">
    <name type="scientific">Massilia eburnea</name>
    <dbReference type="NCBI Taxonomy" id="1776165"/>
    <lineage>
        <taxon>Bacteria</taxon>
        <taxon>Pseudomonadati</taxon>
        <taxon>Pseudomonadota</taxon>
        <taxon>Betaproteobacteria</taxon>
        <taxon>Burkholderiales</taxon>
        <taxon>Oxalobacteraceae</taxon>
        <taxon>Telluria group</taxon>
        <taxon>Massilia</taxon>
    </lineage>
</organism>
<dbReference type="Pfam" id="PF07730">
    <property type="entry name" value="HisKA_3"/>
    <property type="match status" value="1"/>
</dbReference>
<evidence type="ECO:0000256" key="4">
    <source>
        <dbReference type="SAM" id="Phobius"/>
    </source>
</evidence>
<sequence>MSSRTLIAALLFAAGVAAQAAPSRLLADYTHTAWTRLQGAPSDVVKFAQTPDGWLWISSPGGLMRFDGAHFERVESLAGHRLQSASTMGLLATRNGGLWVGHRYGGITALVGGKVREFGQAEGLPPSGVMSLTEGPDGSIWACVSGGLAQLAPGAARFTPITPDSGLPAGAARQVLFSRSGRQWVSVQGGIYWRDTPDQRFRRAWPHLDLMAMAEGPDGTIWATDGVQRGYRVLAGPPPGQAVPRPELAANGIHFDRSGTMWLLNGNALERVQPGPGQKLTRENGISGALPQTWFEDREGNIWIGTTAGLDRLRRNRLRLLSTSEPLDHPGLLADSDGRVIVSSLAGAAFSYSAQGEPLRREANQMSAGYRAPDGALWFGDSNERWRRAPSGQVSRYPHPARYAQHDVQAMTLDRDGRMWLSISREGLFSAEGGRWTKDGGVPGLPQAMAPAVSTDAQGRIWVAYVGSRVAVIDHGKARVFGETEGMRLGNVLSLLVDGPRVWAGGEFGLGWFDRTGYHGVNAVLRGISGMARTPQGELWLHGTEGITRIAGPEVQRLLDGTGADGAPLRFERFDAQDGLPGGAEQFRPLPSLVQGSDGQLWFSTASDIASIDPARIARNLLAPSVQIRALRSGGASYLPLPHVRLPQGSKDVEIAFTALSLSMPERVRFSYMLEGVDGGWQDVQGRREAFYTNLQPGRYRFRVVASNEDGVWNGDGAELQLEIPPTFTQTPWFIALLAAAGGLALAALYALRVRQLTARMQDLLHERLAERARIARGLHDTLLQSVQGLIMFFDRQSARMAPGSEEKARVEQTLELADQLMVEGRNYIMDLRATGAPEELAQALRQYGTVLLPGRFQLELQHSPRAMPSHVHGEVQSIAREALLNAARHAEASCVRLLLDYDARTFQLEVSDNGRGLPADCAAGAAAGLPARPGHFGLVGMRERAAAIGATCTFGAPAGGGTVVRLQMPAQLAYVERR</sequence>
<dbReference type="SUPFAM" id="SSF63829">
    <property type="entry name" value="Calcium-dependent phosphotriesterase"/>
    <property type="match status" value="2"/>
</dbReference>
<reference evidence="7 8" key="1">
    <citation type="submission" date="2019-11" db="EMBL/GenBank/DDBJ databases">
        <title>Type strains purchased from KCTC, JCM and DSMZ.</title>
        <authorList>
            <person name="Lu H."/>
        </authorList>
    </citation>
    <scope>NUCLEOTIDE SEQUENCE [LARGE SCALE GENOMIC DNA]</scope>
    <source>
        <strain evidence="7 8">JCM 31587</strain>
    </source>
</reference>
<feature type="signal peptide" evidence="5">
    <location>
        <begin position="1"/>
        <end position="20"/>
    </location>
</feature>
<dbReference type="GO" id="GO:0016020">
    <property type="term" value="C:membrane"/>
    <property type="evidence" value="ECO:0007669"/>
    <property type="project" value="InterPro"/>
</dbReference>
<proteinExistence type="predicted"/>
<feature type="transmembrane region" description="Helical" evidence="4">
    <location>
        <begin position="733"/>
        <end position="752"/>
    </location>
</feature>
<dbReference type="GO" id="GO:0000155">
    <property type="term" value="F:phosphorelay sensor kinase activity"/>
    <property type="evidence" value="ECO:0007669"/>
    <property type="project" value="InterPro"/>
</dbReference>
<keyword evidence="4" id="KW-0812">Transmembrane</keyword>
<keyword evidence="1" id="KW-0808">Transferase</keyword>
<dbReference type="AlphaFoldDB" id="A0A6L6QPW1"/>
<name>A0A6L6QPW1_9BURK</name>
<dbReference type="Pfam" id="PF07495">
    <property type="entry name" value="Y_Y_Y"/>
    <property type="match status" value="1"/>
</dbReference>
<feature type="domain" description="Histidine kinase/HSP90-like ATPase" evidence="6">
    <location>
        <begin position="871"/>
        <end position="973"/>
    </location>
</feature>
<dbReference type="Proteomes" id="UP000472320">
    <property type="component" value="Unassembled WGS sequence"/>
</dbReference>
<dbReference type="SUPFAM" id="SSF55874">
    <property type="entry name" value="ATPase domain of HSP90 chaperone/DNA topoisomerase II/histidine kinase"/>
    <property type="match status" value="1"/>
</dbReference>
<dbReference type="Gene3D" id="2.130.10.10">
    <property type="entry name" value="YVTN repeat-like/Quinoprotein amine dehydrogenase"/>
    <property type="match status" value="3"/>
</dbReference>
<keyword evidence="3" id="KW-0902">Two-component regulatory system</keyword>
<dbReference type="RefSeq" id="WP_155457089.1">
    <property type="nucleotide sequence ID" value="NZ_WNKX01000034.1"/>
</dbReference>
<keyword evidence="4" id="KW-1133">Transmembrane helix</keyword>
<dbReference type="InterPro" id="IPR013783">
    <property type="entry name" value="Ig-like_fold"/>
</dbReference>
<dbReference type="InterPro" id="IPR011712">
    <property type="entry name" value="Sig_transdc_His_kin_sub3_dim/P"/>
</dbReference>
<dbReference type="OrthoDB" id="5384984at2"/>
<evidence type="ECO:0000313" key="7">
    <source>
        <dbReference type="EMBL" id="MTW14141.1"/>
    </source>
</evidence>
<dbReference type="InterPro" id="IPR015943">
    <property type="entry name" value="WD40/YVTN_repeat-like_dom_sf"/>
</dbReference>
<dbReference type="InterPro" id="IPR003594">
    <property type="entry name" value="HATPase_dom"/>
</dbReference>